<keyword evidence="1" id="KW-0732">Signal</keyword>
<dbReference type="Proteomes" id="UP000235371">
    <property type="component" value="Unassembled WGS sequence"/>
</dbReference>
<keyword evidence="3" id="KW-0378">Hydrolase</keyword>
<keyword evidence="4" id="KW-1185">Reference proteome</keyword>
<dbReference type="STRING" id="1095630.A0A2J6TTC4"/>
<dbReference type="EMBL" id="KZ613745">
    <property type="protein sequence ID" value="PMD66281.1"/>
    <property type="molecule type" value="Genomic_DNA"/>
</dbReference>
<dbReference type="InParanoid" id="A0A2J6TTC4"/>
<evidence type="ECO:0000256" key="1">
    <source>
        <dbReference type="SAM" id="SignalP"/>
    </source>
</evidence>
<evidence type="ECO:0000313" key="4">
    <source>
        <dbReference type="Proteomes" id="UP000235371"/>
    </source>
</evidence>
<dbReference type="InterPro" id="IPR000757">
    <property type="entry name" value="Beta-glucanase-like"/>
</dbReference>
<feature type="domain" description="GH16" evidence="2">
    <location>
        <begin position="23"/>
        <end position="280"/>
    </location>
</feature>
<dbReference type="PANTHER" id="PTHR10963:SF60">
    <property type="entry name" value="GRAM-NEGATIVE BACTERIA-BINDING PROTEIN 1-RELATED"/>
    <property type="match status" value="1"/>
</dbReference>
<name>A0A2J6TTC4_9HELO</name>
<dbReference type="InterPro" id="IPR013320">
    <property type="entry name" value="ConA-like_dom_sf"/>
</dbReference>
<gene>
    <name evidence="3" type="ORF">K444DRAFT_517767</name>
</gene>
<dbReference type="Gene3D" id="2.60.120.200">
    <property type="match status" value="1"/>
</dbReference>
<dbReference type="PROSITE" id="PS51762">
    <property type="entry name" value="GH16_2"/>
    <property type="match status" value="1"/>
</dbReference>
<evidence type="ECO:0000313" key="3">
    <source>
        <dbReference type="EMBL" id="PMD66281.1"/>
    </source>
</evidence>
<dbReference type="PANTHER" id="PTHR10963">
    <property type="entry name" value="GLYCOSYL HYDROLASE-RELATED"/>
    <property type="match status" value="1"/>
</dbReference>
<feature type="chain" id="PRO_5014377758" evidence="1">
    <location>
        <begin position="20"/>
        <end position="280"/>
    </location>
</feature>
<dbReference type="SUPFAM" id="SSF49899">
    <property type="entry name" value="Concanavalin A-like lectins/glucanases"/>
    <property type="match status" value="1"/>
</dbReference>
<dbReference type="GO" id="GO:0004553">
    <property type="term" value="F:hydrolase activity, hydrolyzing O-glycosyl compounds"/>
    <property type="evidence" value="ECO:0007669"/>
    <property type="project" value="InterPro"/>
</dbReference>
<accession>A0A2J6TTC4</accession>
<evidence type="ECO:0000259" key="2">
    <source>
        <dbReference type="PROSITE" id="PS51762"/>
    </source>
</evidence>
<dbReference type="AlphaFoldDB" id="A0A2J6TTC4"/>
<organism evidence="3 4">
    <name type="scientific">Hyaloscypha bicolor E</name>
    <dbReference type="NCBI Taxonomy" id="1095630"/>
    <lineage>
        <taxon>Eukaryota</taxon>
        <taxon>Fungi</taxon>
        <taxon>Dikarya</taxon>
        <taxon>Ascomycota</taxon>
        <taxon>Pezizomycotina</taxon>
        <taxon>Leotiomycetes</taxon>
        <taxon>Helotiales</taxon>
        <taxon>Hyaloscyphaceae</taxon>
        <taxon>Hyaloscypha</taxon>
        <taxon>Hyaloscypha bicolor</taxon>
    </lineage>
</organism>
<dbReference type="OrthoDB" id="192832at2759"/>
<protein>
    <submittedName>
        <fullName evidence="3">Glycoside hydrolase family 16 protein</fullName>
    </submittedName>
</protein>
<dbReference type="RefSeq" id="XP_024743185.1">
    <property type="nucleotide sequence ID" value="XM_024873805.1"/>
</dbReference>
<dbReference type="GO" id="GO:0005975">
    <property type="term" value="P:carbohydrate metabolic process"/>
    <property type="evidence" value="ECO:0007669"/>
    <property type="project" value="InterPro"/>
</dbReference>
<dbReference type="Pfam" id="PF26113">
    <property type="entry name" value="GH16_XgeA"/>
    <property type="match status" value="1"/>
</dbReference>
<dbReference type="GeneID" id="36581885"/>
<sequence>MYSLAAVAALATLVTTTIAGVPEQVPGFTYPPKWSDDFSGKSVDTDLWKFWTGQPSNGEQEVYPSSGANCQVTAGTLQITPQNNGGQWTSCRLESLDAFNATAGKKLRVQAKLKVGQPVTPAAQMQGIWPAFWSLGEGMRKTPGVPWPACGEIDTFESVNGAAMGFGTVHCGGPCNDPGPGLTSGIEFDYASYHTWAHVVDLTSADWRAQSIAFLLDGREYRTVIGSDVGSQDIWTTLVGPMFMTLNVAVGGKWPGGASASTVSGAPAGMEVQYVAVYES</sequence>
<feature type="signal peptide" evidence="1">
    <location>
        <begin position="1"/>
        <end position="19"/>
    </location>
</feature>
<proteinExistence type="predicted"/>
<reference evidence="3 4" key="1">
    <citation type="submission" date="2016-04" db="EMBL/GenBank/DDBJ databases">
        <title>A degradative enzymes factory behind the ericoid mycorrhizal symbiosis.</title>
        <authorList>
            <consortium name="DOE Joint Genome Institute"/>
            <person name="Martino E."/>
            <person name="Morin E."/>
            <person name="Grelet G."/>
            <person name="Kuo A."/>
            <person name="Kohler A."/>
            <person name="Daghino S."/>
            <person name="Barry K."/>
            <person name="Choi C."/>
            <person name="Cichocki N."/>
            <person name="Clum A."/>
            <person name="Copeland A."/>
            <person name="Hainaut M."/>
            <person name="Haridas S."/>
            <person name="Labutti K."/>
            <person name="Lindquist E."/>
            <person name="Lipzen A."/>
            <person name="Khouja H.-R."/>
            <person name="Murat C."/>
            <person name="Ohm R."/>
            <person name="Olson A."/>
            <person name="Spatafora J."/>
            <person name="Veneault-Fourrey C."/>
            <person name="Henrissat B."/>
            <person name="Grigoriev I."/>
            <person name="Martin F."/>
            <person name="Perotto S."/>
        </authorList>
    </citation>
    <scope>NUCLEOTIDE SEQUENCE [LARGE SCALE GENOMIC DNA]</scope>
    <source>
        <strain evidence="3 4">E</strain>
    </source>
</reference>
<dbReference type="InterPro" id="IPR050546">
    <property type="entry name" value="Glycosyl_Hydrlase_16"/>
</dbReference>